<sequence length="100" mass="12043">MIIWRGWIMSLIQCNDWISELQRKRAKVRVGLQKPEPLLREFTPLQEFFRKLKKSTRRVIHNIRRRLSVYMRTPKFPNELSKLHLTTTDDISKRVNAVLA</sequence>
<gene>
    <name evidence="1" type="ORF">M7I_3274</name>
</gene>
<reference evidence="1 2" key="1">
    <citation type="journal article" date="2012" name="Eukaryot. Cell">
        <title>Genome sequence of the fungus Glarea lozoyensis: the first genome sequence of a species from the Helotiaceae family.</title>
        <authorList>
            <person name="Youssar L."/>
            <person name="Gruening B.A."/>
            <person name="Erxleben A."/>
            <person name="Guenther S."/>
            <person name="Huettel W."/>
        </authorList>
    </citation>
    <scope>NUCLEOTIDE SEQUENCE [LARGE SCALE GENOMIC DNA]</scope>
    <source>
        <strain evidence="2">ATCC 74030 / MF5533</strain>
    </source>
</reference>
<dbReference type="InParanoid" id="H0EL38"/>
<evidence type="ECO:0000313" key="2">
    <source>
        <dbReference type="Proteomes" id="UP000005446"/>
    </source>
</evidence>
<organism evidence="1 2">
    <name type="scientific">Glarea lozoyensis (strain ATCC 74030 / MF5533)</name>
    <dbReference type="NCBI Taxonomy" id="1104152"/>
    <lineage>
        <taxon>Eukaryota</taxon>
        <taxon>Fungi</taxon>
        <taxon>Dikarya</taxon>
        <taxon>Ascomycota</taxon>
        <taxon>Pezizomycotina</taxon>
        <taxon>Leotiomycetes</taxon>
        <taxon>Helotiales</taxon>
        <taxon>Helotiaceae</taxon>
        <taxon>Glarea</taxon>
    </lineage>
</organism>
<proteinExistence type="predicted"/>
<name>H0EL38_GLAL7</name>
<accession>H0EL38</accession>
<dbReference type="Proteomes" id="UP000005446">
    <property type="component" value="Unassembled WGS sequence"/>
</dbReference>
<dbReference type="AlphaFoldDB" id="H0EL38"/>
<comment type="caution">
    <text evidence="1">The sequence shown here is derived from an EMBL/GenBank/DDBJ whole genome shotgun (WGS) entry which is preliminary data.</text>
</comment>
<protein>
    <submittedName>
        <fullName evidence="1">Uncharacterized protein</fullName>
    </submittedName>
</protein>
<dbReference type="EMBL" id="AGUE01000073">
    <property type="protein sequence ID" value="EHL00881.1"/>
    <property type="molecule type" value="Genomic_DNA"/>
</dbReference>
<evidence type="ECO:0000313" key="1">
    <source>
        <dbReference type="EMBL" id="EHL00881.1"/>
    </source>
</evidence>
<dbReference type="HOGENOM" id="CLU_2306438_0_0_1"/>
<keyword evidence="2" id="KW-1185">Reference proteome</keyword>